<sequence length="284" mass="30531">MARNGNFVFVGGTDGIGRAAALNVARHGSSILLVARNEDRGAAAVDAMLDAGARDAAFLKADLSTIAGAAAAAQGINLWRSTIDGLMHSAMSAFSGKTMTTDGLEFAFALQYLARAIINRLCADALAASGDGRIVHIAGAVPYRMAAPDLDDLQFERRKWRFFKAILTTHVQGFLFLDEASRRWADRQIGLYATGVASTRTRAMLDPAMPLIMRIMGRLGTTAEKSAVNATRLLLDEARPAMQAAIFKNPKRFTPAPFDLPAQEGGRLWDITTALARRRGVVLP</sequence>
<evidence type="ECO:0000256" key="1">
    <source>
        <dbReference type="ARBA" id="ARBA00023002"/>
    </source>
</evidence>
<dbReference type="InterPro" id="IPR002347">
    <property type="entry name" value="SDR_fam"/>
</dbReference>
<protein>
    <submittedName>
        <fullName evidence="2">SDR family NAD(P)-dependent oxidoreductase</fullName>
    </submittedName>
</protein>
<name>A0ABV7NQ57_9SPHN</name>
<gene>
    <name evidence="2" type="ORF">ACFOKF_24495</name>
</gene>
<evidence type="ECO:0000313" key="3">
    <source>
        <dbReference type="Proteomes" id="UP001595681"/>
    </source>
</evidence>
<organism evidence="2 3">
    <name type="scientific">Sphingobium rhizovicinum</name>
    <dbReference type="NCBI Taxonomy" id="432308"/>
    <lineage>
        <taxon>Bacteria</taxon>
        <taxon>Pseudomonadati</taxon>
        <taxon>Pseudomonadota</taxon>
        <taxon>Alphaproteobacteria</taxon>
        <taxon>Sphingomonadales</taxon>
        <taxon>Sphingomonadaceae</taxon>
        <taxon>Sphingobium</taxon>
    </lineage>
</organism>
<dbReference type="PANTHER" id="PTHR43157">
    <property type="entry name" value="PHOSPHATIDYLINOSITOL-GLYCAN BIOSYNTHESIS CLASS F PROTEIN-RELATED"/>
    <property type="match status" value="1"/>
</dbReference>
<dbReference type="PANTHER" id="PTHR43157:SF31">
    <property type="entry name" value="PHOSPHATIDYLINOSITOL-GLYCAN BIOSYNTHESIS CLASS F PROTEIN"/>
    <property type="match status" value="1"/>
</dbReference>
<dbReference type="EMBL" id="JBHRVU010000005">
    <property type="protein sequence ID" value="MFC3444311.1"/>
    <property type="molecule type" value="Genomic_DNA"/>
</dbReference>
<comment type="caution">
    <text evidence="2">The sequence shown here is derived from an EMBL/GenBank/DDBJ whole genome shotgun (WGS) entry which is preliminary data.</text>
</comment>
<dbReference type="Pfam" id="PF00106">
    <property type="entry name" value="adh_short"/>
    <property type="match status" value="1"/>
</dbReference>
<reference evidence="3" key="1">
    <citation type="journal article" date="2019" name="Int. J. Syst. Evol. Microbiol.">
        <title>The Global Catalogue of Microorganisms (GCM) 10K type strain sequencing project: providing services to taxonomists for standard genome sequencing and annotation.</title>
        <authorList>
            <consortium name="The Broad Institute Genomics Platform"/>
            <consortium name="The Broad Institute Genome Sequencing Center for Infectious Disease"/>
            <person name="Wu L."/>
            <person name="Ma J."/>
        </authorList>
    </citation>
    <scope>NUCLEOTIDE SEQUENCE [LARGE SCALE GENOMIC DNA]</scope>
    <source>
        <strain evidence="3">CCM 7491</strain>
    </source>
</reference>
<dbReference type="Gene3D" id="3.40.50.720">
    <property type="entry name" value="NAD(P)-binding Rossmann-like Domain"/>
    <property type="match status" value="1"/>
</dbReference>
<dbReference type="Proteomes" id="UP001595681">
    <property type="component" value="Unassembled WGS sequence"/>
</dbReference>
<dbReference type="RefSeq" id="WP_380799180.1">
    <property type="nucleotide sequence ID" value="NZ_JBHRVU010000005.1"/>
</dbReference>
<dbReference type="SUPFAM" id="SSF51735">
    <property type="entry name" value="NAD(P)-binding Rossmann-fold domains"/>
    <property type="match status" value="1"/>
</dbReference>
<keyword evidence="3" id="KW-1185">Reference proteome</keyword>
<accession>A0ABV7NQ57</accession>
<evidence type="ECO:0000313" key="2">
    <source>
        <dbReference type="EMBL" id="MFC3444311.1"/>
    </source>
</evidence>
<proteinExistence type="predicted"/>
<keyword evidence="1" id="KW-0560">Oxidoreductase</keyword>
<dbReference type="InterPro" id="IPR036291">
    <property type="entry name" value="NAD(P)-bd_dom_sf"/>
</dbReference>